<dbReference type="Proteomes" id="UP000887572">
    <property type="component" value="Unplaced"/>
</dbReference>
<proteinExistence type="predicted"/>
<dbReference type="WBParaSite" id="Gr19_v10_g6020.t1">
    <property type="protein sequence ID" value="Gr19_v10_g6020.t1"/>
    <property type="gene ID" value="Gr19_v10_g6020"/>
</dbReference>
<sequence>MCGNVNGLHPAAAIKRAFLTGPTTNKTAAQSYLTTHIEWIRKEIMPSVACHELFTSVLLFQLGLFCSCSVLRFQNSTGTGTEQEQNRPS</sequence>
<organism evidence="1 2">
    <name type="scientific">Globodera rostochiensis</name>
    <name type="common">Golden nematode worm</name>
    <name type="synonym">Heterodera rostochiensis</name>
    <dbReference type="NCBI Taxonomy" id="31243"/>
    <lineage>
        <taxon>Eukaryota</taxon>
        <taxon>Metazoa</taxon>
        <taxon>Ecdysozoa</taxon>
        <taxon>Nematoda</taxon>
        <taxon>Chromadorea</taxon>
        <taxon>Rhabditida</taxon>
        <taxon>Tylenchina</taxon>
        <taxon>Tylenchomorpha</taxon>
        <taxon>Tylenchoidea</taxon>
        <taxon>Heteroderidae</taxon>
        <taxon>Heteroderinae</taxon>
        <taxon>Globodera</taxon>
    </lineage>
</organism>
<reference evidence="2" key="1">
    <citation type="submission" date="2022-11" db="UniProtKB">
        <authorList>
            <consortium name="WormBaseParasite"/>
        </authorList>
    </citation>
    <scope>IDENTIFICATION</scope>
</reference>
<evidence type="ECO:0000313" key="2">
    <source>
        <dbReference type="WBParaSite" id="Gr19_v10_g6020.t1"/>
    </source>
</evidence>
<dbReference type="AlphaFoldDB" id="A0A914I1I9"/>
<name>A0A914I1I9_GLORO</name>
<evidence type="ECO:0000313" key="1">
    <source>
        <dbReference type="Proteomes" id="UP000887572"/>
    </source>
</evidence>
<keyword evidence="1" id="KW-1185">Reference proteome</keyword>
<protein>
    <submittedName>
        <fullName evidence="2">Uncharacterized protein</fullName>
    </submittedName>
</protein>
<accession>A0A914I1I9</accession>